<dbReference type="InterPro" id="IPR004843">
    <property type="entry name" value="Calcineurin-like_PHP"/>
</dbReference>
<feature type="domain" description="Calcineurin-like phosphoesterase" evidence="5">
    <location>
        <begin position="249"/>
        <end position="420"/>
    </location>
</feature>
<feature type="transmembrane region" description="Helical" evidence="4">
    <location>
        <begin position="127"/>
        <end position="151"/>
    </location>
</feature>
<accession>A0AAU7JYM5</accession>
<reference evidence="6" key="1">
    <citation type="submission" date="2024-05" db="EMBL/GenBank/DDBJ databases">
        <authorList>
            <person name="Kim S."/>
            <person name="Heo J."/>
            <person name="Choi H."/>
            <person name="Choi Y."/>
            <person name="Kwon S.-W."/>
            <person name="Kim Y."/>
        </authorList>
    </citation>
    <scope>NUCLEOTIDE SEQUENCE</scope>
    <source>
        <strain evidence="6">KACC 23699</strain>
    </source>
</reference>
<sequence>MSPPAARPRHRRRVPAAVVRTGAALALVVGACIGGVAATTLFPTSVDTLNYGATLRLSADPTDLGTIQSPTVFGDIHLDFAGPVSGPGVIANVQVKEHITDLLARPNISISSLQPGPLELERAARDAAIGLALRFAAGALTVTLLAVGAYAAWARQRPRASRVLIAAACWLVACAVTFASIGFGYRPERLDRFTTTGILGAVQRNADLLAGVETRAEQTTPYLKNLLALSAALQDKYSPQVLGKPVAARLLLVSDIHGANQYPLMKTIIAQEQVSAVIDSGDLVNFGTLAEAQASGVLGGIRSLGVPYIFVKGNHDARSAADTEVLRALAKIPNVVLLEPDQDSYTVQSIGGIRIAGFNDPRWFGDDNRDNAQKQKAPAARFAEAMADVAPPDVLVAHEPGAVDAIDQPSGIKVHGHLHTDQLDGNTIGVGTFTGGGAFSHFLQAAKGEELTGQPSAFDIAAFGEDCHLNSLTRYQFRNVIEGRPAYDDVTLINGTRIESELPPVPTPISTPGSKAPPEPRTCSADQEPTTERVAAPLP</sequence>
<keyword evidence="2" id="KW-0378">Hydrolase</keyword>
<dbReference type="InterPro" id="IPR051158">
    <property type="entry name" value="Metallophosphoesterase_sf"/>
</dbReference>
<evidence type="ECO:0000313" key="6">
    <source>
        <dbReference type="EMBL" id="XBO45149.1"/>
    </source>
</evidence>
<evidence type="ECO:0000256" key="4">
    <source>
        <dbReference type="SAM" id="Phobius"/>
    </source>
</evidence>
<dbReference type="EMBL" id="CP157483">
    <property type="protein sequence ID" value="XBO45149.1"/>
    <property type="molecule type" value="Genomic_DNA"/>
</dbReference>
<evidence type="ECO:0000256" key="2">
    <source>
        <dbReference type="ARBA" id="ARBA00022801"/>
    </source>
</evidence>
<feature type="compositionally biased region" description="Pro residues" evidence="3">
    <location>
        <begin position="503"/>
        <end position="520"/>
    </location>
</feature>
<protein>
    <submittedName>
        <fullName evidence="6">Metallophosphoesterase</fullName>
    </submittedName>
</protein>
<keyword evidence="1" id="KW-0479">Metal-binding</keyword>
<keyword evidence="4" id="KW-1133">Transmembrane helix</keyword>
<dbReference type="AlphaFoldDB" id="A0AAU7JYM5"/>
<name>A0AAU7JYM5_9MICO</name>
<feature type="transmembrane region" description="Helical" evidence="4">
    <location>
        <begin position="21"/>
        <end position="42"/>
    </location>
</feature>
<proteinExistence type="predicted"/>
<feature type="transmembrane region" description="Helical" evidence="4">
    <location>
        <begin position="163"/>
        <end position="185"/>
    </location>
</feature>
<dbReference type="PANTHER" id="PTHR31302">
    <property type="entry name" value="TRANSMEMBRANE PROTEIN WITH METALLOPHOSPHOESTERASE DOMAIN-RELATED"/>
    <property type="match status" value="1"/>
</dbReference>
<dbReference type="GO" id="GO:0016020">
    <property type="term" value="C:membrane"/>
    <property type="evidence" value="ECO:0007669"/>
    <property type="project" value="GOC"/>
</dbReference>
<dbReference type="GO" id="GO:0008758">
    <property type="term" value="F:UDP-2,3-diacylglucosamine hydrolase activity"/>
    <property type="evidence" value="ECO:0007669"/>
    <property type="project" value="TreeGrafter"/>
</dbReference>
<dbReference type="InterPro" id="IPR029052">
    <property type="entry name" value="Metallo-depent_PP-like"/>
</dbReference>
<dbReference type="GO" id="GO:0046872">
    <property type="term" value="F:metal ion binding"/>
    <property type="evidence" value="ECO:0007669"/>
    <property type="project" value="UniProtKB-KW"/>
</dbReference>
<dbReference type="SUPFAM" id="SSF56300">
    <property type="entry name" value="Metallo-dependent phosphatases"/>
    <property type="match status" value="1"/>
</dbReference>
<gene>
    <name evidence="6" type="ORF">ABEG17_07380</name>
</gene>
<dbReference type="PROSITE" id="PS51257">
    <property type="entry name" value="PROKAR_LIPOPROTEIN"/>
    <property type="match status" value="1"/>
</dbReference>
<dbReference type="PANTHER" id="PTHR31302:SF31">
    <property type="entry name" value="PHOSPHODIESTERASE YAEI"/>
    <property type="match status" value="1"/>
</dbReference>
<evidence type="ECO:0000256" key="1">
    <source>
        <dbReference type="ARBA" id="ARBA00022723"/>
    </source>
</evidence>
<evidence type="ECO:0000256" key="3">
    <source>
        <dbReference type="SAM" id="MobiDB-lite"/>
    </source>
</evidence>
<evidence type="ECO:0000259" key="5">
    <source>
        <dbReference type="Pfam" id="PF00149"/>
    </source>
</evidence>
<dbReference type="GO" id="GO:0009245">
    <property type="term" value="P:lipid A biosynthetic process"/>
    <property type="evidence" value="ECO:0007669"/>
    <property type="project" value="TreeGrafter"/>
</dbReference>
<dbReference type="Pfam" id="PF00149">
    <property type="entry name" value="Metallophos"/>
    <property type="match status" value="1"/>
</dbReference>
<dbReference type="RefSeq" id="WP_406832637.1">
    <property type="nucleotide sequence ID" value="NZ_CP157483.1"/>
</dbReference>
<keyword evidence="4" id="KW-0812">Transmembrane</keyword>
<organism evidence="6">
    <name type="scientific">Pedococcus sp. KACC 23699</name>
    <dbReference type="NCBI Taxonomy" id="3149228"/>
    <lineage>
        <taxon>Bacteria</taxon>
        <taxon>Bacillati</taxon>
        <taxon>Actinomycetota</taxon>
        <taxon>Actinomycetes</taxon>
        <taxon>Micrococcales</taxon>
        <taxon>Intrasporangiaceae</taxon>
        <taxon>Pedococcus</taxon>
    </lineage>
</organism>
<keyword evidence="4" id="KW-0472">Membrane</keyword>
<dbReference type="Gene3D" id="3.60.21.10">
    <property type="match status" value="1"/>
</dbReference>
<feature type="region of interest" description="Disordered" evidence="3">
    <location>
        <begin position="498"/>
        <end position="539"/>
    </location>
</feature>